<keyword evidence="4" id="KW-0539">Nucleus</keyword>
<dbReference type="OrthoDB" id="4015885at2759"/>
<name>G8Y6M7_PICSO</name>
<dbReference type="Pfam" id="PF07106">
    <property type="entry name" value="WHD_TBPIP"/>
    <property type="match status" value="1"/>
</dbReference>
<dbReference type="OMA" id="RIICKLF"/>
<dbReference type="GO" id="GO:0000709">
    <property type="term" value="P:meiotic joint molecule formation"/>
    <property type="evidence" value="ECO:0007669"/>
    <property type="project" value="TreeGrafter"/>
</dbReference>
<feature type="coiled-coil region" evidence="6">
    <location>
        <begin position="94"/>
        <end position="152"/>
    </location>
</feature>
<sequence>MVKKKEGAVQALKGEEAEDLVKEYLKNQYRPYSATDLVQNLHNRVNKANMAKCLEVLVASGDVVSKTYGKQVYYVYKEEQVDEEKSQRFSPETISELNERVEALREETKKLQEAEYDSLVATPTNESAMLQVDELKEGNKTLQAKAEELQKNQGECTVTKEDVERARDSTKRLQKIYKERKKIVSNFNSLSVYDLLAY</sequence>
<dbReference type="AlphaFoldDB" id="G8Y6M7"/>
<dbReference type="STRING" id="559304.G8Y6M7"/>
<evidence type="ECO:0000256" key="3">
    <source>
        <dbReference type="ARBA" id="ARBA00023172"/>
    </source>
</evidence>
<dbReference type="eggNOG" id="KOG4603">
    <property type="taxonomic scope" value="Eukaryota"/>
</dbReference>
<evidence type="ECO:0000313" key="8">
    <source>
        <dbReference type="EMBL" id="CCE83226.1"/>
    </source>
</evidence>
<keyword evidence="6" id="KW-0175">Coiled coil</keyword>
<evidence type="ECO:0000256" key="4">
    <source>
        <dbReference type="ARBA" id="ARBA00023242"/>
    </source>
</evidence>
<keyword evidence="3" id="KW-0233">DNA recombination</keyword>
<dbReference type="Proteomes" id="UP000005222">
    <property type="component" value="Chromosome L"/>
</dbReference>
<accession>G8Y6M7</accession>
<dbReference type="GO" id="GO:0120231">
    <property type="term" value="C:DNA recombinase auxiliary factor complex"/>
    <property type="evidence" value="ECO:0007669"/>
    <property type="project" value="TreeGrafter"/>
</dbReference>
<dbReference type="InParanoid" id="G8Y6M7"/>
<protein>
    <submittedName>
        <fullName evidence="9">Piso0_003798 protein</fullName>
    </submittedName>
</protein>
<reference evidence="10" key="2">
    <citation type="journal article" date="2012" name="G3 (Bethesda)">
        <title>Pichia sorbitophila, an interspecies yeast hybrid reveals early steps of genome resolution following polyploidization.</title>
        <authorList>
            <person name="Leh Louis V."/>
            <person name="Despons L."/>
            <person name="Friedrich A."/>
            <person name="Martin T."/>
            <person name="Durrens P."/>
            <person name="Casaregola S."/>
            <person name="Neuveglise C."/>
            <person name="Fairhead C."/>
            <person name="Marck C."/>
            <person name="Cruz J.A."/>
            <person name="Straub M.L."/>
            <person name="Kugler V."/>
            <person name="Sacerdot C."/>
            <person name="Uzunov Z."/>
            <person name="Thierry A."/>
            <person name="Weiss S."/>
            <person name="Bleykasten C."/>
            <person name="De Montigny J."/>
            <person name="Jacques N."/>
            <person name="Jung P."/>
            <person name="Lemaire M."/>
            <person name="Mallet S."/>
            <person name="Morel G."/>
            <person name="Richard G.F."/>
            <person name="Sarkar A."/>
            <person name="Savel G."/>
            <person name="Schacherer J."/>
            <person name="Seret M.L."/>
            <person name="Talla E."/>
            <person name="Samson G."/>
            <person name="Jubin C."/>
            <person name="Poulain J."/>
            <person name="Vacherie B."/>
            <person name="Barbe V."/>
            <person name="Pelletier E."/>
            <person name="Sherman D.J."/>
            <person name="Westhof E."/>
            <person name="Weissenbach J."/>
            <person name="Baret P.V."/>
            <person name="Wincker P."/>
            <person name="Gaillardin C."/>
            <person name="Dujon B."/>
            <person name="Souciet J.L."/>
        </authorList>
    </citation>
    <scope>NUCLEOTIDE SEQUENCE [LARGE SCALE GENOMIC DNA]</scope>
    <source>
        <strain evidence="10">ATCC MYA-4447 / BCRC 22081 / CBS 7064 / NBRC 10061 / NRRL Y-12695</strain>
    </source>
</reference>
<evidence type="ECO:0000313" key="9">
    <source>
        <dbReference type="EMBL" id="CCE84257.1"/>
    </source>
</evidence>
<organism evidence="9 10">
    <name type="scientific">Pichia sorbitophila (strain ATCC MYA-4447 / BCRC 22081 / CBS 7064 / NBRC 10061 / NRRL Y-12695)</name>
    <name type="common">Hybrid yeast</name>
    <dbReference type="NCBI Taxonomy" id="559304"/>
    <lineage>
        <taxon>Eukaryota</taxon>
        <taxon>Fungi</taxon>
        <taxon>Dikarya</taxon>
        <taxon>Ascomycota</taxon>
        <taxon>Saccharomycotina</taxon>
        <taxon>Pichiomycetes</taxon>
        <taxon>Debaryomycetaceae</taxon>
        <taxon>Millerozyma</taxon>
    </lineage>
</organism>
<feature type="domain" description="Homologous-pairing protein 2 winged helix" evidence="7">
    <location>
        <begin position="16"/>
        <end position="76"/>
    </location>
</feature>
<proteinExistence type="inferred from homology"/>
<evidence type="ECO:0000313" key="10">
    <source>
        <dbReference type="Proteomes" id="UP000005222"/>
    </source>
</evidence>
<dbReference type="GO" id="GO:0003690">
    <property type="term" value="F:double-stranded DNA binding"/>
    <property type="evidence" value="ECO:0007669"/>
    <property type="project" value="TreeGrafter"/>
</dbReference>
<keyword evidence="5" id="KW-0469">Meiosis</keyword>
<dbReference type="Gene3D" id="1.10.10.10">
    <property type="entry name" value="Winged helix-like DNA-binding domain superfamily/Winged helix DNA-binding domain"/>
    <property type="match status" value="1"/>
</dbReference>
<reference evidence="9" key="1">
    <citation type="submission" date="2011-10" db="EMBL/GenBank/DDBJ databases">
        <authorList>
            <person name="Genoscope - CEA"/>
        </authorList>
    </citation>
    <scope>NUCLEOTIDE SEQUENCE</scope>
</reference>
<dbReference type="InterPro" id="IPR036388">
    <property type="entry name" value="WH-like_DNA-bd_sf"/>
</dbReference>
<evidence type="ECO:0000256" key="5">
    <source>
        <dbReference type="ARBA" id="ARBA00023254"/>
    </source>
</evidence>
<gene>
    <name evidence="9" type="primary">Piso0_003798</name>
    <name evidence="8" type="ORF">GNLVRS01_PISO0K02804g</name>
    <name evidence="9" type="ORF">GNLVRS01_PISO0L02805g</name>
</gene>
<dbReference type="PANTHER" id="PTHR15938">
    <property type="entry name" value="TBP-1 INTERACTING PROTEIN"/>
    <property type="match status" value="1"/>
</dbReference>
<dbReference type="PANTHER" id="PTHR15938:SF0">
    <property type="entry name" value="HOMOLOGOUS-PAIRING PROTEIN 2 HOMOLOG"/>
    <property type="match status" value="1"/>
</dbReference>
<evidence type="ECO:0000259" key="7">
    <source>
        <dbReference type="Pfam" id="PF07106"/>
    </source>
</evidence>
<evidence type="ECO:0000256" key="6">
    <source>
        <dbReference type="SAM" id="Coils"/>
    </source>
</evidence>
<evidence type="ECO:0000256" key="2">
    <source>
        <dbReference type="ARBA" id="ARBA00007922"/>
    </source>
</evidence>
<dbReference type="GO" id="GO:0120230">
    <property type="term" value="F:recombinase activator activity"/>
    <property type="evidence" value="ECO:0007669"/>
    <property type="project" value="TreeGrafter"/>
</dbReference>
<dbReference type="Proteomes" id="UP000005222">
    <property type="component" value="Chromosome K"/>
</dbReference>
<dbReference type="InterPro" id="IPR010776">
    <property type="entry name" value="Hop2_WH_dom"/>
</dbReference>
<dbReference type="HOGENOM" id="CLU_063266_2_0_1"/>
<comment type="subcellular location">
    <subcellularLocation>
        <location evidence="1">Nucleus</location>
    </subcellularLocation>
</comment>
<dbReference type="GO" id="GO:0007129">
    <property type="term" value="P:homologous chromosome pairing at meiosis"/>
    <property type="evidence" value="ECO:0007669"/>
    <property type="project" value="TreeGrafter"/>
</dbReference>
<evidence type="ECO:0000256" key="1">
    <source>
        <dbReference type="ARBA" id="ARBA00004123"/>
    </source>
</evidence>
<dbReference type="GO" id="GO:0010774">
    <property type="term" value="P:meiotic strand invasion involved in reciprocal meiotic recombination"/>
    <property type="evidence" value="ECO:0007669"/>
    <property type="project" value="TreeGrafter"/>
</dbReference>
<comment type="similarity">
    <text evidence="2">Belongs to the HOP2 family.</text>
</comment>
<dbReference type="EMBL" id="FO082048">
    <property type="protein sequence ID" value="CCE84257.1"/>
    <property type="molecule type" value="Genomic_DNA"/>
</dbReference>
<keyword evidence="10" id="KW-1185">Reference proteome</keyword>
<dbReference type="FunCoup" id="G8Y6M7">
    <property type="interactions" value="368"/>
</dbReference>
<dbReference type="EMBL" id="FO082049">
    <property type="protein sequence ID" value="CCE83226.1"/>
    <property type="molecule type" value="Genomic_DNA"/>
</dbReference>
<dbReference type="GO" id="GO:0000794">
    <property type="term" value="C:condensed nuclear chromosome"/>
    <property type="evidence" value="ECO:0007669"/>
    <property type="project" value="TreeGrafter"/>
</dbReference>